<dbReference type="Pfam" id="PF00031">
    <property type="entry name" value="Cystatin"/>
    <property type="match status" value="1"/>
</dbReference>
<organism evidence="5 6">
    <name type="scientific">Latimeria chalumnae</name>
    <name type="common">Coelacanth</name>
    <dbReference type="NCBI Taxonomy" id="7897"/>
    <lineage>
        <taxon>Eukaryota</taxon>
        <taxon>Metazoa</taxon>
        <taxon>Chordata</taxon>
        <taxon>Craniata</taxon>
        <taxon>Vertebrata</taxon>
        <taxon>Euteleostomi</taxon>
        <taxon>Coelacanthiformes</taxon>
        <taxon>Coelacanthidae</taxon>
        <taxon>Latimeria</taxon>
    </lineage>
</organism>
<dbReference type="EMBL" id="AFYH01159446">
    <property type="status" value="NOT_ANNOTATED_CDS"/>
    <property type="molecule type" value="Genomic_DNA"/>
</dbReference>
<dbReference type="OMA" id="WSIPWMN"/>
<evidence type="ECO:0000256" key="1">
    <source>
        <dbReference type="ARBA" id="ARBA00009403"/>
    </source>
</evidence>
<dbReference type="SUPFAM" id="SSF54403">
    <property type="entry name" value="Cystatin/monellin"/>
    <property type="match status" value="1"/>
</dbReference>
<keyword evidence="3" id="KW-0732">Signal</keyword>
<evidence type="ECO:0000313" key="5">
    <source>
        <dbReference type="Ensembl" id="ENSLACP00000003007.1"/>
    </source>
</evidence>
<reference evidence="5" key="2">
    <citation type="submission" date="2025-08" db="UniProtKB">
        <authorList>
            <consortium name="Ensembl"/>
        </authorList>
    </citation>
    <scope>IDENTIFICATION</scope>
</reference>
<evidence type="ECO:0000256" key="2">
    <source>
        <dbReference type="ARBA" id="ARBA00023157"/>
    </source>
</evidence>
<feature type="domain" description="Cystatin" evidence="4">
    <location>
        <begin position="28"/>
        <end position="139"/>
    </location>
</feature>
<dbReference type="STRING" id="7897.ENSLACP00000003007"/>
<dbReference type="GO" id="GO:0004869">
    <property type="term" value="F:cysteine-type endopeptidase inhibitor activity"/>
    <property type="evidence" value="ECO:0007669"/>
    <property type="project" value="InterPro"/>
</dbReference>
<gene>
    <name evidence="5" type="primary">CST7</name>
</gene>
<sequence>MIHVNSINVWLLFFPFVVLCMRRCEPTVKPGFPRSVNKSNPGVQRAVMVAVYEFNNRSNDSFLFKLLELEDAKVQVVTGLKYILEARLGRTVCRKREPYDLKNCAFQTETPLQQILNCHFEVWTVVWRNFNKVIVLLCV</sequence>
<dbReference type="GO" id="GO:0005770">
    <property type="term" value="C:late endosome"/>
    <property type="evidence" value="ECO:0007669"/>
    <property type="project" value="TreeGrafter"/>
</dbReference>
<dbReference type="GO" id="GO:0005615">
    <property type="term" value="C:extracellular space"/>
    <property type="evidence" value="ECO:0007669"/>
    <property type="project" value="TreeGrafter"/>
</dbReference>
<dbReference type="GO" id="GO:0031643">
    <property type="term" value="P:positive regulation of myelination"/>
    <property type="evidence" value="ECO:0007669"/>
    <property type="project" value="TreeGrafter"/>
</dbReference>
<dbReference type="PANTHER" id="PTHR47141">
    <property type="entry name" value="CYSTATIN-F"/>
    <property type="match status" value="1"/>
</dbReference>
<dbReference type="GO" id="GO:0005783">
    <property type="term" value="C:endoplasmic reticulum"/>
    <property type="evidence" value="ECO:0007669"/>
    <property type="project" value="TreeGrafter"/>
</dbReference>
<keyword evidence="2" id="KW-1015">Disulfide bond</keyword>
<comment type="similarity">
    <text evidence="1">Belongs to the cystatin family.</text>
</comment>
<dbReference type="InterPro" id="IPR000010">
    <property type="entry name" value="Cystatin_dom"/>
</dbReference>
<dbReference type="GO" id="GO:1903979">
    <property type="term" value="P:negative regulation of microglial cell activation"/>
    <property type="evidence" value="ECO:0007669"/>
    <property type="project" value="TreeGrafter"/>
</dbReference>
<dbReference type="InterPro" id="IPR046350">
    <property type="entry name" value="Cystatin_sf"/>
</dbReference>
<dbReference type="GO" id="GO:0005794">
    <property type="term" value="C:Golgi apparatus"/>
    <property type="evidence" value="ECO:0007669"/>
    <property type="project" value="TreeGrafter"/>
</dbReference>
<feature type="signal peptide" evidence="3">
    <location>
        <begin position="1"/>
        <end position="20"/>
    </location>
</feature>
<feature type="chain" id="PRO_5018521727" evidence="3">
    <location>
        <begin position="21"/>
        <end position="139"/>
    </location>
</feature>
<protein>
    <submittedName>
        <fullName evidence="5">Cystatin F</fullName>
    </submittedName>
</protein>
<dbReference type="GeneTree" id="ENSGT00940000160277"/>
<keyword evidence="6" id="KW-1185">Reference proteome</keyword>
<proteinExistence type="inferred from homology"/>
<dbReference type="GO" id="GO:0006955">
    <property type="term" value="P:immune response"/>
    <property type="evidence" value="ECO:0007669"/>
    <property type="project" value="InterPro"/>
</dbReference>
<dbReference type="GO" id="GO:0005764">
    <property type="term" value="C:lysosome"/>
    <property type="evidence" value="ECO:0007669"/>
    <property type="project" value="TreeGrafter"/>
</dbReference>
<dbReference type="Gene3D" id="3.10.450.10">
    <property type="match status" value="1"/>
</dbReference>
<dbReference type="Bgee" id="ENSLACG00000002690">
    <property type="expression patterns" value="Expressed in pelvic fin and 6 other cell types or tissues"/>
</dbReference>
<dbReference type="HOGENOM" id="CLU_118168_1_0_1"/>
<dbReference type="FunCoup" id="H3A036">
    <property type="interactions" value="65"/>
</dbReference>
<dbReference type="Ensembl" id="ENSLACT00000003033.1">
    <property type="protein sequence ID" value="ENSLACP00000003007.1"/>
    <property type="gene ID" value="ENSLACG00000002690.1"/>
</dbReference>
<name>H3A036_LATCH</name>
<dbReference type="FunFam" id="3.10.450.10:FF:000004">
    <property type="entry name" value="Cystatin C"/>
    <property type="match status" value="1"/>
</dbReference>
<dbReference type="SMART" id="SM00043">
    <property type="entry name" value="CY"/>
    <property type="match status" value="1"/>
</dbReference>
<dbReference type="PANTHER" id="PTHR47141:SF1">
    <property type="entry name" value="CYSTATIN-F"/>
    <property type="match status" value="1"/>
</dbReference>
<dbReference type="AlphaFoldDB" id="H3A036"/>
<reference evidence="5" key="3">
    <citation type="submission" date="2025-09" db="UniProtKB">
        <authorList>
            <consortium name="Ensembl"/>
        </authorList>
    </citation>
    <scope>IDENTIFICATION</scope>
</reference>
<evidence type="ECO:0000256" key="3">
    <source>
        <dbReference type="SAM" id="SignalP"/>
    </source>
</evidence>
<dbReference type="CDD" id="cd00042">
    <property type="entry name" value="CY"/>
    <property type="match status" value="1"/>
</dbReference>
<dbReference type="InParanoid" id="H3A036"/>
<dbReference type="EMBL" id="AFYH01159445">
    <property type="status" value="NOT_ANNOTATED_CDS"/>
    <property type="molecule type" value="Genomic_DNA"/>
</dbReference>
<reference evidence="6" key="1">
    <citation type="submission" date="2011-08" db="EMBL/GenBank/DDBJ databases">
        <title>The draft genome of Latimeria chalumnae.</title>
        <authorList>
            <person name="Di Palma F."/>
            <person name="Alfoldi J."/>
            <person name="Johnson J."/>
            <person name="Berlin A."/>
            <person name="Gnerre S."/>
            <person name="Jaffe D."/>
            <person name="MacCallum I."/>
            <person name="Young S."/>
            <person name="Walker B.J."/>
            <person name="Lander E."/>
            <person name="Lindblad-Toh K."/>
        </authorList>
    </citation>
    <scope>NUCLEOTIDE SEQUENCE [LARGE SCALE GENOMIC DNA]</scope>
    <source>
        <strain evidence="6">Wild caught</strain>
    </source>
</reference>
<dbReference type="InterPro" id="IPR042886">
    <property type="entry name" value="Cystatin-F"/>
</dbReference>
<evidence type="ECO:0000259" key="4">
    <source>
        <dbReference type="SMART" id="SM00043"/>
    </source>
</evidence>
<dbReference type="Proteomes" id="UP000008672">
    <property type="component" value="Unassembled WGS sequence"/>
</dbReference>
<accession>H3A036</accession>
<dbReference type="eggNOG" id="ENOG502S5CP">
    <property type="taxonomic scope" value="Eukaryota"/>
</dbReference>
<evidence type="ECO:0000313" key="6">
    <source>
        <dbReference type="Proteomes" id="UP000008672"/>
    </source>
</evidence>